<gene>
    <name evidence="1" type="ORF">BaRGS_00034548</name>
</gene>
<name>A0ABD0JH04_9CAEN</name>
<organism evidence="1 2">
    <name type="scientific">Batillaria attramentaria</name>
    <dbReference type="NCBI Taxonomy" id="370345"/>
    <lineage>
        <taxon>Eukaryota</taxon>
        <taxon>Metazoa</taxon>
        <taxon>Spiralia</taxon>
        <taxon>Lophotrochozoa</taxon>
        <taxon>Mollusca</taxon>
        <taxon>Gastropoda</taxon>
        <taxon>Caenogastropoda</taxon>
        <taxon>Sorbeoconcha</taxon>
        <taxon>Cerithioidea</taxon>
        <taxon>Batillariidae</taxon>
        <taxon>Batillaria</taxon>
    </lineage>
</organism>
<evidence type="ECO:0000313" key="2">
    <source>
        <dbReference type="Proteomes" id="UP001519460"/>
    </source>
</evidence>
<protein>
    <submittedName>
        <fullName evidence="1">Uncharacterized protein</fullName>
    </submittedName>
</protein>
<proteinExistence type="predicted"/>
<reference evidence="1 2" key="1">
    <citation type="journal article" date="2023" name="Sci. Data">
        <title>Genome assembly of the Korean intertidal mud-creeper Batillaria attramentaria.</title>
        <authorList>
            <person name="Patra A.K."/>
            <person name="Ho P.T."/>
            <person name="Jun S."/>
            <person name="Lee S.J."/>
            <person name="Kim Y."/>
            <person name="Won Y.J."/>
        </authorList>
    </citation>
    <scope>NUCLEOTIDE SEQUENCE [LARGE SCALE GENOMIC DNA]</scope>
    <source>
        <strain evidence="1">Wonlab-2016</strain>
    </source>
</reference>
<dbReference type="AlphaFoldDB" id="A0ABD0JH04"/>
<accession>A0ABD0JH04</accession>
<sequence length="69" mass="8207">MTVDWLIDFNTGQLNGGFCTRPAFPPRKLFTWRVRESGRAQRAAYDSRRHLSRRYCVKWMTLRQEMAIG</sequence>
<keyword evidence="2" id="KW-1185">Reference proteome</keyword>
<evidence type="ECO:0000313" key="1">
    <source>
        <dbReference type="EMBL" id="KAK7474199.1"/>
    </source>
</evidence>
<dbReference type="EMBL" id="JACVVK020000444">
    <property type="protein sequence ID" value="KAK7474199.1"/>
    <property type="molecule type" value="Genomic_DNA"/>
</dbReference>
<dbReference type="Proteomes" id="UP001519460">
    <property type="component" value="Unassembled WGS sequence"/>
</dbReference>
<comment type="caution">
    <text evidence="1">The sequence shown here is derived from an EMBL/GenBank/DDBJ whole genome shotgun (WGS) entry which is preliminary data.</text>
</comment>